<proteinExistence type="predicted"/>
<protein>
    <submittedName>
        <fullName evidence="1">Uncharacterized protein</fullName>
    </submittedName>
</protein>
<evidence type="ECO:0000313" key="2">
    <source>
        <dbReference type="Proteomes" id="UP000308600"/>
    </source>
</evidence>
<gene>
    <name evidence="1" type="ORF">BDN72DRAFT_141564</name>
</gene>
<evidence type="ECO:0000313" key="1">
    <source>
        <dbReference type="EMBL" id="TFK66584.1"/>
    </source>
</evidence>
<reference evidence="1 2" key="1">
    <citation type="journal article" date="2019" name="Nat. Ecol. Evol.">
        <title>Megaphylogeny resolves global patterns of mushroom evolution.</title>
        <authorList>
            <person name="Varga T."/>
            <person name="Krizsan K."/>
            <person name="Foldi C."/>
            <person name="Dima B."/>
            <person name="Sanchez-Garcia M."/>
            <person name="Sanchez-Ramirez S."/>
            <person name="Szollosi G.J."/>
            <person name="Szarkandi J.G."/>
            <person name="Papp V."/>
            <person name="Albert L."/>
            <person name="Andreopoulos W."/>
            <person name="Angelini C."/>
            <person name="Antonin V."/>
            <person name="Barry K.W."/>
            <person name="Bougher N.L."/>
            <person name="Buchanan P."/>
            <person name="Buyck B."/>
            <person name="Bense V."/>
            <person name="Catcheside P."/>
            <person name="Chovatia M."/>
            <person name="Cooper J."/>
            <person name="Damon W."/>
            <person name="Desjardin D."/>
            <person name="Finy P."/>
            <person name="Geml J."/>
            <person name="Haridas S."/>
            <person name="Hughes K."/>
            <person name="Justo A."/>
            <person name="Karasinski D."/>
            <person name="Kautmanova I."/>
            <person name="Kiss B."/>
            <person name="Kocsube S."/>
            <person name="Kotiranta H."/>
            <person name="LaButti K.M."/>
            <person name="Lechner B.E."/>
            <person name="Liimatainen K."/>
            <person name="Lipzen A."/>
            <person name="Lukacs Z."/>
            <person name="Mihaltcheva S."/>
            <person name="Morgado L.N."/>
            <person name="Niskanen T."/>
            <person name="Noordeloos M.E."/>
            <person name="Ohm R.A."/>
            <person name="Ortiz-Santana B."/>
            <person name="Ovrebo C."/>
            <person name="Racz N."/>
            <person name="Riley R."/>
            <person name="Savchenko A."/>
            <person name="Shiryaev A."/>
            <person name="Soop K."/>
            <person name="Spirin V."/>
            <person name="Szebenyi C."/>
            <person name="Tomsovsky M."/>
            <person name="Tulloss R.E."/>
            <person name="Uehling J."/>
            <person name="Grigoriev I.V."/>
            <person name="Vagvolgyi C."/>
            <person name="Papp T."/>
            <person name="Martin F.M."/>
            <person name="Miettinen O."/>
            <person name="Hibbett D.S."/>
            <person name="Nagy L.G."/>
        </authorList>
    </citation>
    <scope>NUCLEOTIDE SEQUENCE [LARGE SCALE GENOMIC DNA]</scope>
    <source>
        <strain evidence="1 2">NL-1719</strain>
    </source>
</reference>
<accession>A0ACD3AML6</accession>
<keyword evidence="2" id="KW-1185">Reference proteome</keyword>
<name>A0ACD3AML6_9AGAR</name>
<dbReference type="EMBL" id="ML208400">
    <property type="protein sequence ID" value="TFK66584.1"/>
    <property type="molecule type" value="Genomic_DNA"/>
</dbReference>
<sequence>MDPSSILSILRLRMPVSWLTPLSSYLIKALNSSSPGRLGRYATLAFTITAATATAAGVVLGSAGMHSPLLIASPHAHGKAVGGHRRGPLKVLSSTTHNLFALFSPYFRSSIRFPHLRPHVHPPHLPSSLLHLLRWASQFRTRLLTPLYRFIYPSPYLTYPSPNAEAKYWRQSTRYQRQLRYSDARWVESHRTRPIRAQDDQVNWENRLKRKGIEMVVADENSRGVYRVGYGDIPVVSSYSPALLPEYRQYGKSRREERDSARWEELVDGEVFLKWHRMVYPDKLISLTEAERALAKFSARDKREIYRMSQMLPDRVISSQRFKKKKVKRYQGMWDEWVNERRGLDLVIVFEDDDCRGRVS</sequence>
<dbReference type="Proteomes" id="UP000308600">
    <property type="component" value="Unassembled WGS sequence"/>
</dbReference>
<organism evidence="1 2">
    <name type="scientific">Pluteus cervinus</name>
    <dbReference type="NCBI Taxonomy" id="181527"/>
    <lineage>
        <taxon>Eukaryota</taxon>
        <taxon>Fungi</taxon>
        <taxon>Dikarya</taxon>
        <taxon>Basidiomycota</taxon>
        <taxon>Agaricomycotina</taxon>
        <taxon>Agaricomycetes</taxon>
        <taxon>Agaricomycetidae</taxon>
        <taxon>Agaricales</taxon>
        <taxon>Pluteineae</taxon>
        <taxon>Pluteaceae</taxon>
        <taxon>Pluteus</taxon>
    </lineage>
</organism>